<evidence type="ECO:0000256" key="1">
    <source>
        <dbReference type="ARBA" id="ARBA00004123"/>
    </source>
</evidence>
<dbReference type="EMBL" id="HBIS01005243">
    <property type="protein sequence ID" value="CAE0610900.1"/>
    <property type="molecule type" value="Transcribed_RNA"/>
</dbReference>
<dbReference type="SUPFAM" id="SSF46579">
    <property type="entry name" value="Prefoldin"/>
    <property type="match status" value="1"/>
</dbReference>
<dbReference type="PANTHER" id="PTHR15111:SF0">
    <property type="entry name" value="UNCONVENTIONAL PREFOLDIN RPB5 INTERACTOR 1"/>
    <property type="match status" value="1"/>
</dbReference>
<feature type="coiled-coil region" evidence="4">
    <location>
        <begin position="92"/>
        <end position="126"/>
    </location>
</feature>
<dbReference type="CDD" id="cd23159">
    <property type="entry name" value="Prefoldin_URI1"/>
    <property type="match status" value="1"/>
</dbReference>
<dbReference type="GO" id="GO:0003714">
    <property type="term" value="F:transcription corepressor activity"/>
    <property type="evidence" value="ECO:0007669"/>
    <property type="project" value="TreeGrafter"/>
</dbReference>
<feature type="region of interest" description="Disordered" evidence="5">
    <location>
        <begin position="187"/>
        <end position="276"/>
    </location>
</feature>
<dbReference type="GO" id="GO:0005634">
    <property type="term" value="C:nucleus"/>
    <property type="evidence" value="ECO:0007669"/>
    <property type="project" value="UniProtKB-SubCell"/>
</dbReference>
<dbReference type="GO" id="GO:0003682">
    <property type="term" value="F:chromatin binding"/>
    <property type="evidence" value="ECO:0007669"/>
    <property type="project" value="TreeGrafter"/>
</dbReference>
<keyword evidence="4" id="KW-0175">Coiled coil</keyword>
<dbReference type="InterPro" id="IPR009053">
    <property type="entry name" value="Prefoldin"/>
</dbReference>
<keyword evidence="2" id="KW-0539">Nucleus</keyword>
<gene>
    <name evidence="6" type="ORF">PSAL00342_LOCUS4735</name>
</gene>
<evidence type="ECO:0000256" key="3">
    <source>
        <dbReference type="ARBA" id="ARBA00038295"/>
    </source>
</evidence>
<dbReference type="Pfam" id="PF02996">
    <property type="entry name" value="Prefoldin"/>
    <property type="match status" value="1"/>
</dbReference>
<dbReference type="GO" id="GO:0000122">
    <property type="term" value="P:negative regulation of transcription by RNA polymerase II"/>
    <property type="evidence" value="ECO:0007669"/>
    <property type="project" value="TreeGrafter"/>
</dbReference>
<dbReference type="GO" id="GO:0006457">
    <property type="term" value="P:protein folding"/>
    <property type="evidence" value="ECO:0007669"/>
    <property type="project" value="UniProtKB-ARBA"/>
</dbReference>
<sequence length="276" mass="31744">MEVQRENEQAALAWVRQAAESERERLQTLRTYVDECDRLIELVRDLPKRTSWKAAIPFGSKAFFLGRIKHTNELMVHLGDDYFVDRSAFETVQIIQKRKDFAQNSAEEIENVIREMEAREKVIAREDAGEDAPFEIREDYDEAVHAIPQTQKKSVTFAKDVQQDIEDADVEHDQLMKRLEELELLEAQQEAQQSPGSPLRTDLEAPKSHKEPMQEVPGEASLASGSSQKKKPVPMHERVIERHTSDFSKSLPQEQGSASSTKRVSKFKQSRKEQEK</sequence>
<feature type="compositionally biased region" description="Polar residues" evidence="5">
    <location>
        <begin position="247"/>
        <end position="262"/>
    </location>
</feature>
<evidence type="ECO:0000313" key="6">
    <source>
        <dbReference type="EMBL" id="CAE0610900.1"/>
    </source>
</evidence>
<evidence type="ECO:0000256" key="2">
    <source>
        <dbReference type="ARBA" id="ARBA00023242"/>
    </source>
</evidence>
<reference evidence="6" key="1">
    <citation type="submission" date="2021-01" db="EMBL/GenBank/DDBJ databases">
        <authorList>
            <person name="Corre E."/>
            <person name="Pelletier E."/>
            <person name="Niang G."/>
            <person name="Scheremetjew M."/>
            <person name="Finn R."/>
            <person name="Kale V."/>
            <person name="Holt S."/>
            <person name="Cochrane G."/>
            <person name="Meng A."/>
            <person name="Brown T."/>
            <person name="Cohen L."/>
        </authorList>
    </citation>
    <scope>NUCLEOTIDE SEQUENCE</scope>
    <source>
        <strain evidence="6">CCMP1897</strain>
    </source>
</reference>
<dbReference type="PANTHER" id="PTHR15111">
    <property type="entry name" value="RNA POLYMERASE II SUBUNIT 5-MEDIATING PROTEIN NNX3"/>
    <property type="match status" value="1"/>
</dbReference>
<accession>A0A7S3XFI6</accession>
<protein>
    <submittedName>
        <fullName evidence="6">Uncharacterized protein</fullName>
    </submittedName>
</protein>
<evidence type="ECO:0000256" key="4">
    <source>
        <dbReference type="SAM" id="Coils"/>
    </source>
</evidence>
<dbReference type="AlphaFoldDB" id="A0A7S3XFI6"/>
<comment type="similarity">
    <text evidence="3">Belongs to the RNA polymerase II subunit 5-mediating protein family.</text>
</comment>
<feature type="compositionally biased region" description="Basic and acidic residues" evidence="5">
    <location>
        <begin position="234"/>
        <end position="246"/>
    </location>
</feature>
<dbReference type="NCBIfam" id="TIGR00293">
    <property type="entry name" value="prefoldin subunit alpha"/>
    <property type="match status" value="1"/>
</dbReference>
<dbReference type="InterPro" id="IPR052255">
    <property type="entry name" value="RNA_pol_II_subunit5-mediator"/>
</dbReference>
<organism evidence="6">
    <name type="scientific">Picocystis salinarum</name>
    <dbReference type="NCBI Taxonomy" id="88271"/>
    <lineage>
        <taxon>Eukaryota</taxon>
        <taxon>Viridiplantae</taxon>
        <taxon>Chlorophyta</taxon>
        <taxon>Picocystophyceae</taxon>
        <taxon>Picocystales</taxon>
        <taxon>Picocystaceae</taxon>
        <taxon>Picocystis</taxon>
    </lineage>
</organism>
<dbReference type="GO" id="GO:0019212">
    <property type="term" value="F:phosphatase inhibitor activity"/>
    <property type="evidence" value="ECO:0007669"/>
    <property type="project" value="TreeGrafter"/>
</dbReference>
<evidence type="ECO:0000256" key="5">
    <source>
        <dbReference type="SAM" id="MobiDB-lite"/>
    </source>
</evidence>
<feature type="compositionally biased region" description="Basic and acidic residues" evidence="5">
    <location>
        <begin position="201"/>
        <end position="213"/>
    </location>
</feature>
<dbReference type="InterPro" id="IPR004127">
    <property type="entry name" value="Prefoldin_subunit_alpha"/>
</dbReference>
<proteinExistence type="inferred from homology"/>
<name>A0A7S3XFI6_9CHLO</name>
<comment type="subcellular location">
    <subcellularLocation>
        <location evidence="1">Nucleus</location>
    </subcellularLocation>
</comment>
<dbReference type="Gene3D" id="1.10.287.370">
    <property type="match status" value="1"/>
</dbReference>
<dbReference type="GO" id="GO:0009409">
    <property type="term" value="P:response to cold"/>
    <property type="evidence" value="ECO:0007669"/>
    <property type="project" value="UniProtKB-ARBA"/>
</dbReference>